<comment type="caution">
    <text evidence="1">The sequence shown here is derived from an EMBL/GenBank/DDBJ whole genome shotgun (WGS) entry which is preliminary data.</text>
</comment>
<dbReference type="PROSITE" id="PS51257">
    <property type="entry name" value="PROKAR_LIPOPROTEIN"/>
    <property type="match status" value="1"/>
</dbReference>
<organism evidence="1 2">
    <name type="scientific">Bisbaumannia pacifica</name>
    <dbReference type="NCBI Taxonomy" id="77098"/>
    <lineage>
        <taxon>Bacteria</taxon>
        <taxon>Pseudomonadati</taxon>
        <taxon>Pseudomonadota</taxon>
        <taxon>Gammaproteobacteria</taxon>
        <taxon>Oceanospirillales</taxon>
        <taxon>Halomonadaceae</taxon>
        <taxon>Bisbaumannia</taxon>
    </lineage>
</organism>
<proteinExistence type="predicted"/>
<sequence length="232" mass="25928">MRLPRLQRLRYALPLLLALALSGCFYRYQAQAPVASSYPYSEQQRMQAAHHWEILAEHQAEQILDNERLRGQPLHLVADEHDGEFSRGFHALLTSALVRRGAWVTTRPEAAIRVDFDVEAVTHNDRGYLRPPHGALTAVAAGIAVAALPINQWREPALALIPAAAGADVISGSWVARSDQEVIITTRAIDHDRILYSSSQLYYINEGDSRHYAAPDHRDEPVLPSVSISNEW</sequence>
<dbReference type="EMBL" id="BJUK01000058">
    <property type="protein sequence ID" value="GEK48965.1"/>
    <property type="molecule type" value="Genomic_DNA"/>
</dbReference>
<protein>
    <recommendedName>
        <fullName evidence="3">Lipoprotein</fullName>
    </recommendedName>
</protein>
<evidence type="ECO:0000313" key="1">
    <source>
        <dbReference type="EMBL" id="GEK48965.1"/>
    </source>
</evidence>
<gene>
    <name evidence="1" type="ORF">HPA02_32480</name>
</gene>
<dbReference type="AlphaFoldDB" id="A0A510XEK7"/>
<evidence type="ECO:0008006" key="3">
    <source>
        <dbReference type="Google" id="ProtNLM"/>
    </source>
</evidence>
<reference evidence="1 2" key="1">
    <citation type="submission" date="2019-07" db="EMBL/GenBank/DDBJ databases">
        <title>Whole genome shotgun sequence of Halomonas pacifica NBRC 102220.</title>
        <authorList>
            <person name="Hosoyama A."/>
            <person name="Uohara A."/>
            <person name="Ohji S."/>
            <person name="Ichikawa N."/>
        </authorList>
    </citation>
    <scope>NUCLEOTIDE SEQUENCE [LARGE SCALE GENOMIC DNA]</scope>
    <source>
        <strain evidence="1 2">NBRC 102220</strain>
    </source>
</reference>
<name>A0A510XEK7_9GAMM</name>
<evidence type="ECO:0000313" key="2">
    <source>
        <dbReference type="Proteomes" id="UP000321275"/>
    </source>
</evidence>
<dbReference type="RefSeq" id="WP_244945953.1">
    <property type="nucleotide sequence ID" value="NZ_BJUK01000058.1"/>
</dbReference>
<dbReference type="Proteomes" id="UP000321275">
    <property type="component" value="Unassembled WGS sequence"/>
</dbReference>
<accession>A0A510XEK7</accession>
<keyword evidence="2" id="KW-1185">Reference proteome</keyword>